<evidence type="ECO:0000313" key="4">
    <source>
        <dbReference type="Proteomes" id="UP000507470"/>
    </source>
</evidence>
<evidence type="ECO:0000256" key="1">
    <source>
        <dbReference type="SAM" id="Coils"/>
    </source>
</evidence>
<name>A0A6J8E2G0_MYTCO</name>
<protein>
    <recommendedName>
        <fullName evidence="5">Apple domain-containing protein</fullName>
    </recommendedName>
</protein>
<dbReference type="EMBL" id="CACVKT020008221">
    <property type="protein sequence ID" value="CAC5413772.1"/>
    <property type="molecule type" value="Genomic_DNA"/>
</dbReference>
<dbReference type="Proteomes" id="UP000507470">
    <property type="component" value="Unassembled WGS sequence"/>
</dbReference>
<dbReference type="OrthoDB" id="6153184at2759"/>
<evidence type="ECO:0008006" key="5">
    <source>
        <dbReference type="Google" id="ProtNLM"/>
    </source>
</evidence>
<evidence type="ECO:0000256" key="2">
    <source>
        <dbReference type="SAM" id="MobiDB-lite"/>
    </source>
</evidence>
<dbReference type="Gene3D" id="3.50.4.10">
    <property type="entry name" value="Hepatocyte Growth Factor"/>
    <property type="match status" value="1"/>
</dbReference>
<keyword evidence="1" id="KW-0175">Coiled coil</keyword>
<sequence>MVFLCIPQHIIYLSVLLPVNKKTEEVLCWMNAFSLDDWLSSRNTELDHISDITANDLITELGLSDYMGWTKKCDVNMIPYNQSTGGWNNECSNITTPSALLDKGVACHILDSCDTVTCCAEIDVLKKIYLHIGKQENVQIHGVLQLVYAIHHIPSEKVFSMDVKIKACFEENGTVCLYDYTLMEDSNLLYSICDLTEERVPFKGISFDLWQQTQCSSPKPESDCGIKLTPYGSTVCSATSDCQGIICCIPLTFINGQRSINWTFHFNSCDNLEYSIERKVWQKTPEPDKTVTENIGDTFQYNYTLASGLNPYSVTLDLQVCYLAWEFCSKFKLMDGSTMPCSSSKRKKRRRRSITQPMESNFKEGIKILMERQASSDEIEKYLEQVKEYELHLIQENLKGAVLSAMDTKTCGKSAMKALGWNNPATIAIAVDTKLESVTGGDEIQKLLGSSTSDIAGRSDQAFVVGHGLTSHGVKLLGQKFANMTIGDIENLLDVKNVDPIEVLNLINELRDLYRALLSEFLSDILGGESDVFKSEDLVMWKEIPMPIQNIEKEFPQPLGFGMVPIGGIVLLKYTVGIGMYYGVKFSVGVEILKMKALAEVTPNVGFMAYGEVGIGFFPIFAKLRLEGHIMDLSFPTRAEVAFNKFPLDVGITMHLELIPISLKLMGLVTAEVPFISITETLFEANLWEYTSATINKNIIDKRTDEVDTTGPAITDFIDKPNRGRVSIICKPNRGRVSIVYKPSRGRVSIVCKPNRGSVSIIYKPNGKGKHRLQTKQGKGKHRLQTKQGKGKHHLQTKQRKGKHHLQTKQRKGKHHLQTIQGNGEGKASFTNQTGEGKASFTNQTGEGKASFTNQTGEGKASFTNHTEEGGRVSIINKPNRGRVRILYKPNRGRISIIYKPNRGRISIVYKPNWGRKKRSSAQCLVRQIPNLDFKEPRFEVSIHAGDDRSGVNLYLDVGTVAGGSDVVNKKELAGPSTILSQVLSASGVPLYFTVTAENDSGQKSKASCTLPTYDVTLPGGRFDEDYKTTSNPSVISASISVYEDSDLLVTEVGLGYGKDIWGDQVVGWHDVRLDHGVTNHVSPESDILNRKVLKMFTSSRTGKLVAPKAGSDSFKHAPGDCARACADLPPSKCMSFNYDFVDGKCELVEAIEGHHFKRSKSGLFYHYERLGVSKTKQFNFNQLQLKHNKIYFVNFRIVNNLGYLSIINTQGVLVDLTTPTTGEIKNASKDYLERVNCLSLIPELHRPDWVIQCKGINPNVKNHRLIVDGKGSKAVFNGIEPMNDLLYTRFNTYITANWDGFNDRESGLLGYTIYVGRDVCEDLIHPHHDPQKHFFEKSQWTHTAMIYPIPAPYETLPGKFTMILNVGVQSQALSKFLNIVDGEYYITVRALNEVQYGGPLATTVCHSTPLTVDNSPPFVYEVYNIQYNEDTYNLTAKHNSSDPNSGLDYNDVCLGRTRRDCLEMRWNRLPASPNISLVRILTDGVPVWVKVRAVNRVDLRTIGVADSAIIVDKTPPNAGVVMDGPIYGEDLMYTKYPDKICANWLHFYDPESGIGLYLVSVSSVKQINVTDIANLTEYSRKVHETCVELNPENYLEHGHTYFTTVWAFNGAVNQKNVSAISNGVTVDLTKPVPGGVVDGNKTGFEDIQFSGSAAKVEIQWKNFYDPESTIRQYDVQVQAAGNLSESFQVVRDFVTFSNMTESAKWLNFHFEHKDRVKLVLQTTNGALNSIVNETDGYIVDLTPPKLVYLEDGSVQHEDLEFQVGRY</sequence>
<feature type="region of interest" description="Disordered" evidence="2">
    <location>
        <begin position="765"/>
        <end position="873"/>
    </location>
</feature>
<gene>
    <name evidence="3" type="ORF">MCOR_46637</name>
</gene>
<evidence type="ECO:0000313" key="3">
    <source>
        <dbReference type="EMBL" id="CAC5413772.1"/>
    </source>
</evidence>
<feature type="compositionally biased region" description="Basic residues" evidence="2">
    <location>
        <begin position="767"/>
        <end position="817"/>
    </location>
</feature>
<dbReference type="PANTHER" id="PTHR16897">
    <property type="entry name" value="OS10G0105400 PROTEIN"/>
    <property type="match status" value="1"/>
</dbReference>
<reference evidence="3 4" key="1">
    <citation type="submission" date="2020-06" db="EMBL/GenBank/DDBJ databases">
        <authorList>
            <person name="Li R."/>
            <person name="Bekaert M."/>
        </authorList>
    </citation>
    <scope>NUCLEOTIDE SEQUENCE [LARGE SCALE GENOMIC DNA]</scope>
    <source>
        <strain evidence="4">wild</strain>
    </source>
</reference>
<keyword evidence="4" id="KW-1185">Reference proteome</keyword>
<feature type="coiled-coil region" evidence="1">
    <location>
        <begin position="372"/>
        <end position="399"/>
    </location>
</feature>
<proteinExistence type="predicted"/>
<dbReference type="PANTHER" id="PTHR16897:SF2">
    <property type="entry name" value="OS03G0226600 PROTEIN"/>
    <property type="match status" value="1"/>
</dbReference>
<accession>A0A6J8E2G0</accession>
<organism evidence="3 4">
    <name type="scientific">Mytilus coruscus</name>
    <name type="common">Sea mussel</name>
    <dbReference type="NCBI Taxonomy" id="42192"/>
    <lineage>
        <taxon>Eukaryota</taxon>
        <taxon>Metazoa</taxon>
        <taxon>Spiralia</taxon>
        <taxon>Lophotrochozoa</taxon>
        <taxon>Mollusca</taxon>
        <taxon>Bivalvia</taxon>
        <taxon>Autobranchia</taxon>
        <taxon>Pteriomorphia</taxon>
        <taxon>Mytilida</taxon>
        <taxon>Mytiloidea</taxon>
        <taxon>Mytilidae</taxon>
        <taxon>Mytilinae</taxon>
        <taxon>Mytilus</taxon>
    </lineage>
</organism>
<feature type="compositionally biased region" description="Polar residues" evidence="2">
    <location>
        <begin position="829"/>
        <end position="865"/>
    </location>
</feature>